<feature type="transmembrane region" description="Helical" evidence="1">
    <location>
        <begin position="73"/>
        <end position="93"/>
    </location>
</feature>
<feature type="transmembrane region" description="Helical" evidence="1">
    <location>
        <begin position="99"/>
        <end position="118"/>
    </location>
</feature>
<protein>
    <submittedName>
        <fullName evidence="3">Uncharacterized protein</fullName>
    </submittedName>
</protein>
<dbReference type="Proteomes" id="UP000179179">
    <property type="component" value="Unassembled WGS sequence"/>
</dbReference>
<evidence type="ECO:0000313" key="4">
    <source>
        <dbReference type="Proteomes" id="UP000179179"/>
    </source>
</evidence>
<proteinExistence type="predicted"/>
<dbReference type="RefSeq" id="XP_022394761.1">
    <property type="nucleotide sequence ID" value="XM_022527480.1"/>
</dbReference>
<dbReference type="OrthoDB" id="2991872at2759"/>
<sequence length="119" mass="12812">MLSQLTTLARYLLSSVVLLGAFSRFTHGEYTPGWYEFQEYHAPDDGSTVAMITPVMDAIVGVTLLFGNTQSRYAAAAISLMFFTIGLAMQVLAGKDYKGDVALVVLAVAAVVGCLRKLN</sequence>
<dbReference type="GeneID" id="34443740"/>
<evidence type="ECO:0000313" key="3">
    <source>
        <dbReference type="EMBL" id="OGM51044.1"/>
    </source>
</evidence>
<keyword evidence="4" id="KW-1185">Reference proteome</keyword>
<feature type="chain" id="PRO_5009534919" evidence="2">
    <location>
        <begin position="29"/>
        <end position="119"/>
    </location>
</feature>
<evidence type="ECO:0000256" key="2">
    <source>
        <dbReference type="SAM" id="SignalP"/>
    </source>
</evidence>
<organism evidence="3 4">
    <name type="scientific">Aspergillus bombycis</name>
    <dbReference type="NCBI Taxonomy" id="109264"/>
    <lineage>
        <taxon>Eukaryota</taxon>
        <taxon>Fungi</taxon>
        <taxon>Dikarya</taxon>
        <taxon>Ascomycota</taxon>
        <taxon>Pezizomycotina</taxon>
        <taxon>Eurotiomycetes</taxon>
        <taxon>Eurotiomycetidae</taxon>
        <taxon>Eurotiales</taxon>
        <taxon>Aspergillaceae</taxon>
        <taxon>Aspergillus</taxon>
    </lineage>
</organism>
<gene>
    <name evidence="3" type="ORF">ABOM_000350</name>
</gene>
<dbReference type="EMBL" id="LYCR01000001">
    <property type="protein sequence ID" value="OGM51044.1"/>
    <property type="molecule type" value="Genomic_DNA"/>
</dbReference>
<dbReference type="GO" id="GO:0030416">
    <property type="term" value="P:methylamine metabolic process"/>
    <property type="evidence" value="ECO:0007669"/>
    <property type="project" value="InterPro"/>
</dbReference>
<dbReference type="AlphaFoldDB" id="A0A1F8AH52"/>
<accession>A0A1F8AH52</accession>
<name>A0A1F8AH52_9EURO</name>
<evidence type="ECO:0000256" key="1">
    <source>
        <dbReference type="SAM" id="Phobius"/>
    </source>
</evidence>
<keyword evidence="1" id="KW-1133">Transmembrane helix</keyword>
<keyword evidence="2" id="KW-0732">Signal</keyword>
<dbReference type="GO" id="GO:0016020">
    <property type="term" value="C:membrane"/>
    <property type="evidence" value="ECO:0007669"/>
    <property type="project" value="UniProtKB-SubCell"/>
</dbReference>
<feature type="signal peptide" evidence="2">
    <location>
        <begin position="1"/>
        <end position="28"/>
    </location>
</feature>
<keyword evidence="1" id="KW-0812">Transmembrane</keyword>
<reference evidence="3 4" key="1">
    <citation type="journal article" date="2016" name="Genome Biol. Evol.">
        <title>Draft genome sequence of an aflatoxigenic Aspergillus species, A. bombycis.</title>
        <authorList>
            <person name="Moore G.G."/>
            <person name="Mack B.M."/>
            <person name="Beltz S.B."/>
            <person name="Gilbert M.K."/>
        </authorList>
    </citation>
    <scope>NUCLEOTIDE SEQUENCE [LARGE SCALE GENOMIC DNA]</scope>
    <source>
        <strain evidence="4">NRRL 26010</strain>
    </source>
</reference>
<feature type="transmembrane region" description="Helical" evidence="1">
    <location>
        <begin position="47"/>
        <end position="66"/>
    </location>
</feature>
<keyword evidence="1" id="KW-0472">Membrane</keyword>
<comment type="caution">
    <text evidence="3">The sequence shown here is derived from an EMBL/GenBank/DDBJ whole genome shotgun (WGS) entry which is preliminary data.</text>
</comment>